<feature type="region of interest" description="Disordered" evidence="2">
    <location>
        <begin position="1"/>
        <end position="31"/>
    </location>
</feature>
<dbReference type="Gene3D" id="1.20.120.910">
    <property type="entry name" value="DksA, coiled-coil domain"/>
    <property type="match status" value="1"/>
</dbReference>
<dbReference type="RefSeq" id="WP_272736291.1">
    <property type="nucleotide sequence ID" value="NZ_CP116942.1"/>
</dbReference>
<evidence type="ECO:0000256" key="2">
    <source>
        <dbReference type="SAM" id="MobiDB-lite"/>
    </source>
</evidence>
<name>A0AAE9Y5B5_9ACTN</name>
<evidence type="ECO:0000313" key="4">
    <source>
        <dbReference type="Proteomes" id="UP001216390"/>
    </source>
</evidence>
<keyword evidence="4" id="KW-1185">Reference proteome</keyword>
<proteinExistence type="predicted"/>
<sequence>MDVDPTPAAATPPPVAPPSGEAPGTPETAGPAAVDLDAVRDDLGAVEAALERLDAGTYGTCATCGAALPDDDLAADPTRRACATHGA</sequence>
<evidence type="ECO:0000313" key="3">
    <source>
        <dbReference type="EMBL" id="WCO66769.1"/>
    </source>
</evidence>
<dbReference type="Proteomes" id="UP001216390">
    <property type="component" value="Chromosome"/>
</dbReference>
<organism evidence="3 4">
    <name type="scientific">Iamia majanohamensis</name>
    <dbReference type="NCBI Taxonomy" id="467976"/>
    <lineage>
        <taxon>Bacteria</taxon>
        <taxon>Bacillati</taxon>
        <taxon>Actinomycetota</taxon>
        <taxon>Acidimicrobiia</taxon>
        <taxon>Acidimicrobiales</taxon>
        <taxon>Iamiaceae</taxon>
        <taxon>Iamia</taxon>
    </lineage>
</organism>
<dbReference type="PROSITE" id="PS51128">
    <property type="entry name" value="ZF_DKSA_2"/>
    <property type="match status" value="1"/>
</dbReference>
<evidence type="ECO:0000256" key="1">
    <source>
        <dbReference type="PROSITE-ProRule" id="PRU00510"/>
    </source>
</evidence>
<feature type="zinc finger region" description="dksA C4-type" evidence="1">
    <location>
        <begin position="61"/>
        <end position="85"/>
    </location>
</feature>
<evidence type="ECO:0008006" key="5">
    <source>
        <dbReference type="Google" id="ProtNLM"/>
    </source>
</evidence>
<dbReference type="EMBL" id="CP116942">
    <property type="protein sequence ID" value="WCO66769.1"/>
    <property type="molecule type" value="Genomic_DNA"/>
</dbReference>
<dbReference type="KEGG" id="ima:PO878_19950"/>
<gene>
    <name evidence="3" type="ORF">PO878_19950</name>
</gene>
<accession>A0AAE9Y5B5</accession>
<dbReference type="AlphaFoldDB" id="A0AAE9Y5B5"/>
<protein>
    <recommendedName>
        <fullName evidence="5">DksA C4-type domain-containing protein</fullName>
    </recommendedName>
</protein>
<feature type="compositionally biased region" description="Low complexity" evidence="2">
    <location>
        <begin position="21"/>
        <end position="31"/>
    </location>
</feature>
<reference evidence="3" key="1">
    <citation type="submission" date="2023-01" db="EMBL/GenBank/DDBJ databases">
        <title>The diversity of Class Acidimicrobiia in South China Sea sediment environments and the proposal of Iamia marina sp. nov., a novel species of the genus Iamia.</title>
        <authorList>
            <person name="He Y."/>
            <person name="Tian X."/>
        </authorList>
    </citation>
    <scope>NUCLEOTIDE SEQUENCE</scope>
    <source>
        <strain evidence="3">DSM 19957</strain>
    </source>
</reference>